<evidence type="ECO:0000256" key="7">
    <source>
        <dbReference type="SAM" id="Phobius"/>
    </source>
</evidence>
<feature type="domain" description="FMN-binding" evidence="8">
    <location>
        <begin position="113"/>
        <end position="215"/>
    </location>
</feature>
<keyword evidence="4 6" id="KW-0288">FMN</keyword>
<organism evidence="9 10">
    <name type="scientific">Ectothiorhodospira magna</name>
    <dbReference type="NCBI Taxonomy" id="867345"/>
    <lineage>
        <taxon>Bacteria</taxon>
        <taxon>Pseudomonadati</taxon>
        <taxon>Pseudomonadota</taxon>
        <taxon>Gammaproteobacteria</taxon>
        <taxon>Chromatiales</taxon>
        <taxon>Ectothiorhodospiraceae</taxon>
        <taxon>Ectothiorhodospira</taxon>
    </lineage>
</organism>
<dbReference type="EMBL" id="FOFO01000010">
    <property type="protein sequence ID" value="SEP91691.1"/>
    <property type="molecule type" value="Genomic_DNA"/>
</dbReference>
<dbReference type="OrthoDB" id="9794010at2"/>
<dbReference type="GO" id="GO:0005886">
    <property type="term" value="C:plasma membrane"/>
    <property type="evidence" value="ECO:0007669"/>
    <property type="project" value="UniProtKB-SubCell"/>
</dbReference>
<dbReference type="PANTHER" id="PTHR36118:SF1">
    <property type="entry name" value="ION-TRANSLOCATING OXIDOREDUCTASE COMPLEX SUBUNIT G"/>
    <property type="match status" value="1"/>
</dbReference>
<protein>
    <recommendedName>
        <fullName evidence="6">Ion-translocating oxidoreductase complex subunit G</fullName>
        <ecNumber evidence="6">7.-.-.-</ecNumber>
    </recommendedName>
    <alternativeName>
        <fullName evidence="6">Rnf electron transport complex subunit G</fullName>
    </alternativeName>
</protein>
<dbReference type="GO" id="GO:0022900">
    <property type="term" value="P:electron transport chain"/>
    <property type="evidence" value="ECO:0007669"/>
    <property type="project" value="UniProtKB-UniRule"/>
</dbReference>
<comment type="similarity">
    <text evidence="6">Belongs to the RnfG family.</text>
</comment>
<keyword evidence="2 6" id="KW-0597">Phosphoprotein</keyword>
<evidence type="ECO:0000256" key="6">
    <source>
        <dbReference type="HAMAP-Rule" id="MF_00479"/>
    </source>
</evidence>
<dbReference type="SMART" id="SM00900">
    <property type="entry name" value="FMN_bind"/>
    <property type="match status" value="1"/>
</dbReference>
<evidence type="ECO:0000256" key="3">
    <source>
        <dbReference type="ARBA" id="ARBA00022630"/>
    </source>
</evidence>
<evidence type="ECO:0000313" key="9">
    <source>
        <dbReference type="EMBL" id="SEP91691.1"/>
    </source>
</evidence>
<keyword evidence="6" id="KW-0997">Cell inner membrane</keyword>
<comment type="subunit">
    <text evidence="6">The complex is composed of six subunits: RnfA, RnfB, RnfC, RnfD, RnfE and RnfG.</text>
</comment>
<evidence type="ECO:0000256" key="1">
    <source>
        <dbReference type="ARBA" id="ARBA00022448"/>
    </source>
</evidence>
<evidence type="ECO:0000256" key="5">
    <source>
        <dbReference type="ARBA" id="ARBA00022982"/>
    </source>
</evidence>
<keyword evidence="6" id="KW-1003">Cell membrane</keyword>
<gene>
    <name evidence="6" type="primary">rnfG</name>
    <name evidence="9" type="ORF">SAMN05421693_11066</name>
</gene>
<comment type="cofactor">
    <cofactor evidence="6">
        <name>FMN</name>
        <dbReference type="ChEBI" id="CHEBI:58210"/>
    </cofactor>
</comment>
<accession>A0A1H9BSK0</accession>
<keyword evidence="10" id="KW-1185">Reference proteome</keyword>
<dbReference type="HAMAP" id="MF_00479">
    <property type="entry name" value="RsxG_RnfG"/>
    <property type="match status" value="1"/>
</dbReference>
<evidence type="ECO:0000256" key="2">
    <source>
        <dbReference type="ARBA" id="ARBA00022553"/>
    </source>
</evidence>
<feature type="transmembrane region" description="Helical" evidence="7">
    <location>
        <begin position="21"/>
        <end position="43"/>
    </location>
</feature>
<keyword evidence="6 7" id="KW-0812">Transmembrane</keyword>
<proteinExistence type="inferred from homology"/>
<keyword evidence="6 7" id="KW-1133">Transmembrane helix</keyword>
<dbReference type="EC" id="7.-.-.-" evidence="6"/>
<dbReference type="Proteomes" id="UP000199496">
    <property type="component" value="Unassembled WGS sequence"/>
</dbReference>
<feature type="modified residue" description="FMN phosphoryl threonine" evidence="6">
    <location>
        <position position="198"/>
    </location>
</feature>
<evidence type="ECO:0000259" key="8">
    <source>
        <dbReference type="SMART" id="SM00900"/>
    </source>
</evidence>
<dbReference type="Pfam" id="PF04205">
    <property type="entry name" value="FMN_bind"/>
    <property type="match status" value="1"/>
</dbReference>
<keyword evidence="6 7" id="KW-0472">Membrane</keyword>
<dbReference type="STRING" id="867345.SAMN05421693_11066"/>
<keyword evidence="5 6" id="KW-0249">Electron transport</keyword>
<evidence type="ECO:0000256" key="4">
    <source>
        <dbReference type="ARBA" id="ARBA00022643"/>
    </source>
</evidence>
<evidence type="ECO:0000313" key="10">
    <source>
        <dbReference type="Proteomes" id="UP000199496"/>
    </source>
</evidence>
<dbReference type="AlphaFoldDB" id="A0A1H9BSK0"/>
<comment type="function">
    <text evidence="6">Part of a membrane-bound complex that couples electron transfer with translocation of ions across the membrane.</text>
</comment>
<name>A0A1H9BSK0_9GAMM</name>
<comment type="subcellular location">
    <subcellularLocation>
        <location evidence="6">Cell inner membrane</location>
        <topology evidence="6">Single-pass membrane protein</topology>
    </subcellularLocation>
</comment>
<reference evidence="9 10" key="1">
    <citation type="submission" date="2016-10" db="EMBL/GenBank/DDBJ databases">
        <authorList>
            <person name="de Groot N.N."/>
        </authorList>
    </citation>
    <scope>NUCLEOTIDE SEQUENCE [LARGE SCALE GENOMIC DNA]</scope>
    <source>
        <strain evidence="9 10">B7-7</strain>
    </source>
</reference>
<dbReference type="PIRSF" id="PIRSF006091">
    <property type="entry name" value="E_trnsport_RnfG"/>
    <property type="match status" value="1"/>
</dbReference>
<dbReference type="InterPro" id="IPR007329">
    <property type="entry name" value="FMN-bd"/>
</dbReference>
<dbReference type="GO" id="GO:0010181">
    <property type="term" value="F:FMN binding"/>
    <property type="evidence" value="ECO:0007669"/>
    <property type="project" value="InterPro"/>
</dbReference>
<dbReference type="GO" id="GO:0009055">
    <property type="term" value="F:electron transfer activity"/>
    <property type="evidence" value="ECO:0007669"/>
    <property type="project" value="InterPro"/>
</dbReference>
<dbReference type="PANTHER" id="PTHR36118">
    <property type="entry name" value="ION-TRANSLOCATING OXIDOREDUCTASE COMPLEX SUBUNIT G"/>
    <property type="match status" value="1"/>
</dbReference>
<dbReference type="InterPro" id="IPR010209">
    <property type="entry name" value="Ion_transpt_RnfG/RsxG"/>
</dbReference>
<keyword evidence="6" id="KW-1278">Translocase</keyword>
<keyword evidence="3 6" id="KW-0285">Flavoprotein</keyword>
<sequence>MSTTPQTTAPERPAPTSSVKLVATLGLIALFSGLLVVSVFEFTKPYIAENQRRALEAAVFRVVPGAVTRQDFVLTAQGLFPAAEAPAPGQRVFAAYDAEGNLRGIALQASARGYADVIRVLYGYDPSCQCIVGMTVLESRETPGLGDKIETDARFVANFEGLDARLNPAGTGLANAIVTVKQGDKEHPWQIDGITGATISANAIGRMLNDSADTVLPRLAPYWAMLEGGA</sequence>
<dbReference type="RefSeq" id="WP_090205638.1">
    <property type="nucleotide sequence ID" value="NZ_FOFO01000010.1"/>
</dbReference>
<keyword evidence="1 6" id="KW-0813">Transport</keyword>